<feature type="transmembrane region" description="Helical" evidence="1">
    <location>
        <begin position="154"/>
        <end position="176"/>
    </location>
</feature>
<feature type="transmembrane region" description="Helical" evidence="1">
    <location>
        <begin position="54"/>
        <end position="81"/>
    </location>
</feature>
<protein>
    <submittedName>
        <fullName evidence="2">Membrane protein</fullName>
    </submittedName>
</protein>
<organism evidence="2 3">
    <name type="scientific">Vitreoscilla filiformis</name>
    <dbReference type="NCBI Taxonomy" id="63"/>
    <lineage>
        <taxon>Bacteria</taxon>
        <taxon>Pseudomonadati</taxon>
        <taxon>Pseudomonadota</taxon>
        <taxon>Betaproteobacteria</taxon>
        <taxon>Neisseriales</taxon>
        <taxon>Neisseriaceae</taxon>
        <taxon>Vitreoscilla</taxon>
    </lineage>
</organism>
<accession>A0A221KAC2</accession>
<keyword evidence="3" id="KW-1185">Reference proteome</keyword>
<dbReference type="AlphaFoldDB" id="A0A221KAC2"/>
<keyword evidence="1" id="KW-0812">Transmembrane</keyword>
<dbReference type="EMBL" id="CP022423">
    <property type="protein sequence ID" value="ASM75984.1"/>
    <property type="molecule type" value="Genomic_DNA"/>
</dbReference>
<keyword evidence="1" id="KW-1133">Transmembrane helix</keyword>
<evidence type="ECO:0000313" key="2">
    <source>
        <dbReference type="EMBL" id="ASM75984.1"/>
    </source>
</evidence>
<dbReference type="KEGG" id="vff:VITFI_CDS0205"/>
<gene>
    <name evidence="2" type="ORF">VITFI_CDS0205</name>
</gene>
<evidence type="ECO:0000313" key="3">
    <source>
        <dbReference type="Proteomes" id="UP000199729"/>
    </source>
</evidence>
<evidence type="ECO:0000256" key="1">
    <source>
        <dbReference type="SAM" id="Phobius"/>
    </source>
</evidence>
<feature type="transmembrane region" description="Helical" evidence="1">
    <location>
        <begin position="123"/>
        <end position="142"/>
    </location>
</feature>
<name>A0A221KAC2_VITFI</name>
<proteinExistence type="predicted"/>
<dbReference type="Proteomes" id="UP000199729">
    <property type="component" value="Chromosome"/>
</dbReference>
<reference evidence="2 3" key="1">
    <citation type="submission" date="2017-07" db="EMBL/GenBank/DDBJ databases">
        <title>Complete Genome Sequence of the cosmetic ferment Vitreoscilla filiformis (ATCC15551).</title>
        <authorList>
            <person name="Contreras S."/>
            <person name="Sagory-Zalkind P."/>
            <person name="Blanquart H."/>
            <person name="Iltis A."/>
            <person name="Morand S.C."/>
        </authorList>
    </citation>
    <scope>NUCLEOTIDE SEQUENCE [LARGE SCALE GENOMIC DNA]</scope>
    <source>
        <strain evidence="2 3">ATCC 15551</strain>
    </source>
</reference>
<keyword evidence="1" id="KW-0472">Membrane</keyword>
<sequence length="226" mass="25697">MRLADDAPPLAQRLCHQETALPSALQAFLQELATQRWDDHRYYHQSRINQTLHLISALSFLVAYGVLFFDPALAALIGWLVSMVTRQTGHYLFEPRGFDALNQVSDEYKERVKVGYNMQRKTLLLSVWVLLPATLWFEPALFGLIEPGEGTAGFWHHLGLAWLALGVTGFALRVLYLCIKRSPLTGLAWMTKILTDPFHDVVLYHKSPLALLRGELIDPMPHVRHS</sequence>